<dbReference type="AlphaFoldDB" id="K0R516"/>
<keyword evidence="3" id="KW-1185">Reference proteome</keyword>
<accession>K0R516</accession>
<evidence type="ECO:0000256" key="1">
    <source>
        <dbReference type="SAM" id="MobiDB-lite"/>
    </source>
</evidence>
<dbReference type="Proteomes" id="UP000266841">
    <property type="component" value="Unassembled WGS sequence"/>
</dbReference>
<evidence type="ECO:0000313" key="2">
    <source>
        <dbReference type="EMBL" id="EJK48318.1"/>
    </source>
</evidence>
<reference evidence="2 3" key="1">
    <citation type="journal article" date="2012" name="Genome Biol.">
        <title>Genome and low-iron response of an oceanic diatom adapted to chronic iron limitation.</title>
        <authorList>
            <person name="Lommer M."/>
            <person name="Specht M."/>
            <person name="Roy A.S."/>
            <person name="Kraemer L."/>
            <person name="Andreson R."/>
            <person name="Gutowska M.A."/>
            <person name="Wolf J."/>
            <person name="Bergner S.V."/>
            <person name="Schilhabel M.B."/>
            <person name="Klostermeier U.C."/>
            <person name="Beiko R.G."/>
            <person name="Rosenstiel P."/>
            <person name="Hippler M."/>
            <person name="Laroche J."/>
        </authorList>
    </citation>
    <scope>NUCLEOTIDE SEQUENCE [LARGE SCALE GENOMIC DNA]</scope>
    <source>
        <strain evidence="2 3">CCMP1005</strain>
    </source>
</reference>
<evidence type="ECO:0000313" key="3">
    <source>
        <dbReference type="Proteomes" id="UP000266841"/>
    </source>
</evidence>
<sequence length="303" mass="32774">MALIFTILARAARRRMNDNRHFEENASWRSFISANIERGSGSEADAEGSKGVGASPAGKDTVQSLFETARHVFLVVANRFPRKIDAVALGGELRELRGNHNAGGGGLGAAPSPGAAAASADGGGGGTDARAEEAWSRQAEEGAGHSQPGVPQDGEEQPLQGHNQVRREEEDPGQAKVPPDPGDEGERMAKYKADVPNAGSVNRYSPGATYEIDEFVFAWSKGALIEAKVLNSSRNDGKVVTREDSAKGDLKDTKYLVHFLGTKEEEWLTIRDMLKVGYDENKYFKKLNARLADFDEAWTPVKY</sequence>
<dbReference type="Gene3D" id="2.30.30.140">
    <property type="match status" value="1"/>
</dbReference>
<comment type="caution">
    <text evidence="2">The sequence shown here is derived from an EMBL/GenBank/DDBJ whole genome shotgun (WGS) entry which is preliminary data.</text>
</comment>
<feature type="compositionally biased region" description="Basic and acidic residues" evidence="1">
    <location>
        <begin position="184"/>
        <end position="193"/>
    </location>
</feature>
<feature type="region of interest" description="Disordered" evidence="1">
    <location>
        <begin position="104"/>
        <end position="193"/>
    </location>
</feature>
<feature type="compositionally biased region" description="Low complexity" evidence="1">
    <location>
        <begin position="109"/>
        <end position="120"/>
    </location>
</feature>
<name>K0R516_THAOC</name>
<dbReference type="EMBL" id="AGNL01045992">
    <property type="protein sequence ID" value="EJK48318.1"/>
    <property type="molecule type" value="Genomic_DNA"/>
</dbReference>
<gene>
    <name evidence="2" type="ORF">THAOC_32897</name>
</gene>
<protein>
    <recommendedName>
        <fullName evidence="4">Chromo domain-containing protein</fullName>
    </recommendedName>
</protein>
<proteinExistence type="predicted"/>
<feature type="compositionally biased region" description="Basic and acidic residues" evidence="1">
    <location>
        <begin position="129"/>
        <end position="143"/>
    </location>
</feature>
<evidence type="ECO:0008006" key="4">
    <source>
        <dbReference type="Google" id="ProtNLM"/>
    </source>
</evidence>
<organism evidence="2 3">
    <name type="scientific">Thalassiosira oceanica</name>
    <name type="common">Marine diatom</name>
    <dbReference type="NCBI Taxonomy" id="159749"/>
    <lineage>
        <taxon>Eukaryota</taxon>
        <taxon>Sar</taxon>
        <taxon>Stramenopiles</taxon>
        <taxon>Ochrophyta</taxon>
        <taxon>Bacillariophyta</taxon>
        <taxon>Coscinodiscophyceae</taxon>
        <taxon>Thalassiosirophycidae</taxon>
        <taxon>Thalassiosirales</taxon>
        <taxon>Thalassiosiraceae</taxon>
        <taxon>Thalassiosira</taxon>
    </lineage>
</organism>